<evidence type="ECO:0000313" key="6">
    <source>
        <dbReference type="EMBL" id="KRO24624.1"/>
    </source>
</evidence>
<evidence type="ECO:0000256" key="2">
    <source>
        <dbReference type="ARBA" id="ARBA00023125"/>
    </source>
</evidence>
<keyword evidence="2" id="KW-0238">DNA-binding</keyword>
<name>A0A0R2NJX6_9LACO</name>
<dbReference type="Pfam" id="PF13545">
    <property type="entry name" value="HTH_Crp_2"/>
    <property type="match status" value="1"/>
</dbReference>
<proteinExistence type="predicted"/>
<dbReference type="InterPro" id="IPR050397">
    <property type="entry name" value="Env_Response_Regulators"/>
</dbReference>
<keyword evidence="3" id="KW-0804">Transcription</keyword>
<dbReference type="PRINTS" id="PR00034">
    <property type="entry name" value="HTHCRP"/>
</dbReference>
<dbReference type="RefSeq" id="WP_057799961.1">
    <property type="nucleotide sequence ID" value="NZ_BJZZ01000024.1"/>
</dbReference>
<feature type="domain" description="Cyclic nucleotide-binding" evidence="4">
    <location>
        <begin position="14"/>
        <end position="118"/>
    </location>
</feature>
<dbReference type="InterPro" id="IPR036390">
    <property type="entry name" value="WH_DNA-bd_sf"/>
</dbReference>
<dbReference type="OrthoDB" id="9798104at2"/>
<gene>
    <name evidence="6" type="ORF">IV88_GL000827</name>
</gene>
<dbReference type="SUPFAM" id="SSF51206">
    <property type="entry name" value="cAMP-binding domain-like"/>
    <property type="match status" value="1"/>
</dbReference>
<dbReference type="InterPro" id="IPR036388">
    <property type="entry name" value="WH-like_DNA-bd_sf"/>
</dbReference>
<dbReference type="Pfam" id="PF00027">
    <property type="entry name" value="cNMP_binding"/>
    <property type="match status" value="1"/>
</dbReference>
<dbReference type="GO" id="GO:0005829">
    <property type="term" value="C:cytosol"/>
    <property type="evidence" value="ECO:0007669"/>
    <property type="project" value="TreeGrafter"/>
</dbReference>
<dbReference type="Gene3D" id="2.60.120.10">
    <property type="entry name" value="Jelly Rolls"/>
    <property type="match status" value="1"/>
</dbReference>
<organism evidence="6 7">
    <name type="scientific">Pediococcus argentinicus</name>
    <dbReference type="NCBI Taxonomy" id="480391"/>
    <lineage>
        <taxon>Bacteria</taxon>
        <taxon>Bacillati</taxon>
        <taxon>Bacillota</taxon>
        <taxon>Bacilli</taxon>
        <taxon>Lactobacillales</taxon>
        <taxon>Lactobacillaceae</taxon>
        <taxon>Pediococcus</taxon>
    </lineage>
</organism>
<dbReference type="PANTHER" id="PTHR24567:SF74">
    <property type="entry name" value="HTH-TYPE TRANSCRIPTIONAL REGULATOR ARCR"/>
    <property type="match status" value="1"/>
</dbReference>
<dbReference type="AlphaFoldDB" id="A0A0R2NJX6"/>
<dbReference type="PROSITE" id="PS51063">
    <property type="entry name" value="HTH_CRP_2"/>
    <property type="match status" value="1"/>
</dbReference>
<dbReference type="PANTHER" id="PTHR24567">
    <property type="entry name" value="CRP FAMILY TRANSCRIPTIONAL REGULATORY PROTEIN"/>
    <property type="match status" value="1"/>
</dbReference>
<keyword evidence="1" id="KW-0805">Transcription regulation</keyword>
<reference evidence="6 7" key="1">
    <citation type="journal article" date="2015" name="Genome Announc.">
        <title>Expanding the biotechnology potential of lactobacilli through comparative genomics of 213 strains and associated genera.</title>
        <authorList>
            <person name="Sun Z."/>
            <person name="Harris H.M."/>
            <person name="McCann A."/>
            <person name="Guo C."/>
            <person name="Argimon S."/>
            <person name="Zhang W."/>
            <person name="Yang X."/>
            <person name="Jeffery I.B."/>
            <person name="Cooney J.C."/>
            <person name="Kagawa T.F."/>
            <person name="Liu W."/>
            <person name="Song Y."/>
            <person name="Salvetti E."/>
            <person name="Wrobel A."/>
            <person name="Rasinkangas P."/>
            <person name="Parkhill J."/>
            <person name="Rea M.C."/>
            <person name="O'Sullivan O."/>
            <person name="Ritari J."/>
            <person name="Douillard F.P."/>
            <person name="Paul Ross R."/>
            <person name="Yang R."/>
            <person name="Briner A.E."/>
            <person name="Felis G.E."/>
            <person name="de Vos W.M."/>
            <person name="Barrangou R."/>
            <person name="Klaenhammer T.R."/>
            <person name="Caufield P.W."/>
            <person name="Cui Y."/>
            <person name="Zhang H."/>
            <person name="O'Toole P.W."/>
        </authorList>
    </citation>
    <scope>NUCLEOTIDE SEQUENCE [LARGE SCALE GENOMIC DNA]</scope>
    <source>
        <strain evidence="6 7">DSM 23026</strain>
    </source>
</reference>
<evidence type="ECO:0000256" key="1">
    <source>
        <dbReference type="ARBA" id="ARBA00023015"/>
    </source>
</evidence>
<evidence type="ECO:0000259" key="4">
    <source>
        <dbReference type="PROSITE" id="PS50042"/>
    </source>
</evidence>
<dbReference type="GO" id="GO:0003677">
    <property type="term" value="F:DNA binding"/>
    <property type="evidence" value="ECO:0007669"/>
    <property type="project" value="UniProtKB-KW"/>
</dbReference>
<dbReference type="EMBL" id="JQCQ01000025">
    <property type="protein sequence ID" value="KRO24624.1"/>
    <property type="molecule type" value="Genomic_DNA"/>
</dbReference>
<evidence type="ECO:0000256" key="3">
    <source>
        <dbReference type="ARBA" id="ARBA00023163"/>
    </source>
</evidence>
<dbReference type="SMART" id="SM00100">
    <property type="entry name" value="cNMP"/>
    <property type="match status" value="1"/>
</dbReference>
<evidence type="ECO:0000259" key="5">
    <source>
        <dbReference type="PROSITE" id="PS51063"/>
    </source>
</evidence>
<sequence length="214" mass="24607">MKHDPFQCVEAAPIFHNLSKKAITELTKISVHQQLYPKGTMLYEPEVPLDRMLIVDQGRVKVFQLSQTGQEKIIYFIDQGSMDSEAALFTQQSHFNYAEAMEDTLVCSIGRSDFQALLKEEPSIAIAMLNVLGDRLTRLEALNSYTSTLTSKQRLQNYLMDIGNKRHEQSFELPMKKKDLANWLGITPETLSRQFKQLQKDQLIKLERNQVTIL</sequence>
<dbReference type="InterPro" id="IPR000595">
    <property type="entry name" value="cNMP-bd_dom"/>
</dbReference>
<dbReference type="InterPro" id="IPR018490">
    <property type="entry name" value="cNMP-bd_dom_sf"/>
</dbReference>
<dbReference type="SMART" id="SM00419">
    <property type="entry name" value="HTH_CRP"/>
    <property type="match status" value="1"/>
</dbReference>
<dbReference type="SUPFAM" id="SSF46785">
    <property type="entry name" value="Winged helix' DNA-binding domain"/>
    <property type="match status" value="1"/>
</dbReference>
<accession>A0A0R2NJX6</accession>
<dbReference type="InterPro" id="IPR014710">
    <property type="entry name" value="RmlC-like_jellyroll"/>
</dbReference>
<dbReference type="PATRIC" id="fig|480391.4.peg.838"/>
<dbReference type="InterPro" id="IPR012318">
    <property type="entry name" value="HTH_CRP"/>
</dbReference>
<dbReference type="CDD" id="cd00038">
    <property type="entry name" value="CAP_ED"/>
    <property type="match status" value="1"/>
</dbReference>
<feature type="domain" description="HTH crp-type" evidence="5">
    <location>
        <begin position="149"/>
        <end position="214"/>
    </location>
</feature>
<dbReference type="Proteomes" id="UP000051249">
    <property type="component" value="Unassembled WGS sequence"/>
</dbReference>
<evidence type="ECO:0000313" key="7">
    <source>
        <dbReference type="Proteomes" id="UP000051249"/>
    </source>
</evidence>
<protein>
    <submittedName>
        <fullName evidence="6">FNR-like transcriptional regulator</fullName>
    </submittedName>
</protein>
<dbReference type="PROSITE" id="PS50042">
    <property type="entry name" value="CNMP_BINDING_3"/>
    <property type="match status" value="1"/>
</dbReference>
<dbReference type="Gene3D" id="1.10.10.10">
    <property type="entry name" value="Winged helix-like DNA-binding domain superfamily/Winged helix DNA-binding domain"/>
    <property type="match status" value="1"/>
</dbReference>
<dbReference type="GO" id="GO:0003700">
    <property type="term" value="F:DNA-binding transcription factor activity"/>
    <property type="evidence" value="ECO:0007669"/>
    <property type="project" value="TreeGrafter"/>
</dbReference>
<keyword evidence="7" id="KW-1185">Reference proteome</keyword>
<comment type="caution">
    <text evidence="6">The sequence shown here is derived from an EMBL/GenBank/DDBJ whole genome shotgun (WGS) entry which is preliminary data.</text>
</comment>